<dbReference type="OrthoDB" id="5836119at2759"/>
<dbReference type="AlphaFoldDB" id="A0A7M7N1G2"/>
<organism evidence="6 7">
    <name type="scientific">Strongylocentrotus purpuratus</name>
    <name type="common">Purple sea urchin</name>
    <dbReference type="NCBI Taxonomy" id="7668"/>
    <lineage>
        <taxon>Eukaryota</taxon>
        <taxon>Metazoa</taxon>
        <taxon>Echinodermata</taxon>
        <taxon>Eleutherozoa</taxon>
        <taxon>Echinozoa</taxon>
        <taxon>Echinoidea</taxon>
        <taxon>Euechinoidea</taxon>
        <taxon>Echinacea</taxon>
        <taxon>Camarodonta</taxon>
        <taxon>Echinidea</taxon>
        <taxon>Strongylocentrotidae</taxon>
        <taxon>Strongylocentrotus</taxon>
    </lineage>
</organism>
<feature type="compositionally biased region" description="Basic and acidic residues" evidence="5">
    <location>
        <begin position="57"/>
        <end position="68"/>
    </location>
</feature>
<feature type="compositionally biased region" description="Low complexity" evidence="5">
    <location>
        <begin position="69"/>
        <end position="80"/>
    </location>
</feature>
<evidence type="ECO:0008006" key="8">
    <source>
        <dbReference type="Google" id="ProtNLM"/>
    </source>
</evidence>
<dbReference type="KEGG" id="spu:753172"/>
<keyword evidence="4" id="KW-0539">Nucleus</keyword>
<dbReference type="PANTHER" id="PTHR13408:SF0">
    <property type="entry name" value="DNA-DIRECTED RNA POLYMERASE III SUBUNIT RPC4"/>
    <property type="match status" value="1"/>
</dbReference>
<protein>
    <recommendedName>
        <fullName evidence="8">DNA-directed RNA polymerase III subunit RPC4</fullName>
    </recommendedName>
</protein>
<evidence type="ECO:0000313" key="6">
    <source>
        <dbReference type="EnsemblMetazoa" id="XP_030828739"/>
    </source>
</evidence>
<feature type="region of interest" description="Disordered" evidence="5">
    <location>
        <begin position="1"/>
        <end position="170"/>
    </location>
</feature>
<feature type="compositionally biased region" description="Basic and acidic residues" evidence="5">
    <location>
        <begin position="244"/>
        <end position="253"/>
    </location>
</feature>
<evidence type="ECO:0000256" key="4">
    <source>
        <dbReference type="ARBA" id="ARBA00023242"/>
    </source>
</evidence>
<evidence type="ECO:0000256" key="3">
    <source>
        <dbReference type="ARBA" id="ARBA00023163"/>
    </source>
</evidence>
<evidence type="ECO:0000256" key="5">
    <source>
        <dbReference type="SAM" id="MobiDB-lite"/>
    </source>
</evidence>
<dbReference type="Proteomes" id="UP000007110">
    <property type="component" value="Unassembled WGS sequence"/>
</dbReference>
<dbReference type="CTD" id="661"/>
<feature type="region of interest" description="Disordered" evidence="5">
    <location>
        <begin position="234"/>
        <end position="274"/>
    </location>
</feature>
<name>A0A7M7N1G2_STRPU</name>
<evidence type="ECO:0000256" key="1">
    <source>
        <dbReference type="ARBA" id="ARBA00004123"/>
    </source>
</evidence>
<reference evidence="6" key="2">
    <citation type="submission" date="2021-01" db="UniProtKB">
        <authorList>
            <consortium name="EnsemblMetazoa"/>
        </authorList>
    </citation>
    <scope>IDENTIFICATION</scope>
</reference>
<dbReference type="InterPro" id="IPR007811">
    <property type="entry name" value="RPC4"/>
</dbReference>
<reference evidence="7" key="1">
    <citation type="submission" date="2015-02" db="EMBL/GenBank/DDBJ databases">
        <title>Genome sequencing for Strongylocentrotus purpuratus.</title>
        <authorList>
            <person name="Murali S."/>
            <person name="Liu Y."/>
            <person name="Vee V."/>
            <person name="English A."/>
            <person name="Wang M."/>
            <person name="Skinner E."/>
            <person name="Han Y."/>
            <person name="Muzny D.M."/>
            <person name="Worley K.C."/>
            <person name="Gibbs R.A."/>
        </authorList>
    </citation>
    <scope>NUCLEOTIDE SEQUENCE</scope>
</reference>
<dbReference type="RefSeq" id="XP_030828739.1">
    <property type="nucleotide sequence ID" value="XM_030972879.1"/>
</dbReference>
<feature type="region of interest" description="Disordered" evidence="5">
    <location>
        <begin position="189"/>
        <end position="222"/>
    </location>
</feature>
<dbReference type="EnsemblMetazoa" id="XM_030972879">
    <property type="protein sequence ID" value="XP_030828739"/>
    <property type="gene ID" value="LOC753172"/>
</dbReference>
<feature type="region of interest" description="Disordered" evidence="5">
    <location>
        <begin position="323"/>
        <end position="351"/>
    </location>
</feature>
<dbReference type="Pfam" id="PF05132">
    <property type="entry name" value="RNA_pol_Rpc4"/>
    <property type="match status" value="1"/>
</dbReference>
<evidence type="ECO:0000313" key="7">
    <source>
        <dbReference type="Proteomes" id="UP000007110"/>
    </source>
</evidence>
<dbReference type="InParanoid" id="A0A7M7N1G2"/>
<dbReference type="PANTHER" id="PTHR13408">
    <property type="entry name" value="DNA-DIRECTED RNA POLYMERASE III"/>
    <property type="match status" value="1"/>
</dbReference>
<dbReference type="GO" id="GO:0005666">
    <property type="term" value="C:RNA polymerase III complex"/>
    <property type="evidence" value="ECO:0000318"/>
    <property type="project" value="GO_Central"/>
</dbReference>
<feature type="compositionally biased region" description="Basic residues" evidence="5">
    <location>
        <begin position="90"/>
        <end position="102"/>
    </location>
</feature>
<evidence type="ECO:0000256" key="2">
    <source>
        <dbReference type="ARBA" id="ARBA00022478"/>
    </source>
</evidence>
<keyword evidence="3" id="KW-0804">Transcription</keyword>
<keyword evidence="7" id="KW-1185">Reference proteome</keyword>
<keyword evidence="2" id="KW-0240">DNA-directed RNA polymerase</keyword>
<dbReference type="OMA" id="GTWDKTV"/>
<proteinExistence type="predicted"/>
<dbReference type="GO" id="GO:0003677">
    <property type="term" value="F:DNA binding"/>
    <property type="evidence" value="ECO:0007669"/>
    <property type="project" value="InterPro"/>
</dbReference>
<sequence length="435" mass="47307">MAEKPSQGQGSPGSIPRGLINRRGSVIKPSERLPSLRTRDLTLGGIPKKSFKPNIPTRRDKSKDDRGEAASSSSSPSTSRRSGDGDRGGRGGRGRGRGKGRGRGRDRTEFIQSHSSIFEGGPTERMNARASSKVFEQPSFRGGGGGGGDGKFSSRGGKGGNKKNMNGTGDFVGDSDLLRELVRDDFISDLGDSTEDDRYQPISLPMAKPFKPLKTQSVKDEKKPIIKEEDLDVKMETDDVQADEDVKVKLEPKDEVDEDMDTSDEKKPISGLLPPVSISDAFQDDFDTGRVTCATIFSRRRKSKEEPLFFQLPDTLPGLPIVEEEEEDKKPTISASGGVEKPSSSSKKRPCTLKDLPEGFLGKLQILKSGKTRLVLTNGVTLDVSMGTPSGFLQDLVSIHIREGGEEMSEMLTLGHIKHRVICTPDFESLLSMPT</sequence>
<dbReference type="GO" id="GO:0042797">
    <property type="term" value="P:tRNA transcription by RNA polymerase III"/>
    <property type="evidence" value="ECO:0000318"/>
    <property type="project" value="GO_Central"/>
</dbReference>
<feature type="compositionally biased region" description="Gly residues" evidence="5">
    <location>
        <begin position="141"/>
        <end position="150"/>
    </location>
</feature>
<accession>A0A7M7N1G2</accession>
<dbReference type="GeneID" id="753172"/>
<comment type="subcellular location">
    <subcellularLocation>
        <location evidence="1">Nucleus</location>
    </subcellularLocation>
</comment>